<feature type="region of interest" description="Disordered" evidence="1">
    <location>
        <begin position="317"/>
        <end position="406"/>
    </location>
</feature>
<dbReference type="Proteomes" id="UP000007799">
    <property type="component" value="Unassembled WGS sequence"/>
</dbReference>
<keyword evidence="3" id="KW-1185">Reference proteome</keyword>
<gene>
    <name evidence="2" type="ORF">PTSG_06056</name>
</gene>
<dbReference type="EMBL" id="GL832969">
    <property type="protein sequence ID" value="EGD74695.1"/>
    <property type="molecule type" value="Genomic_DNA"/>
</dbReference>
<feature type="compositionally biased region" description="Low complexity" evidence="1">
    <location>
        <begin position="151"/>
        <end position="166"/>
    </location>
</feature>
<dbReference type="STRING" id="946362.F2UDK0"/>
<reference evidence="2" key="1">
    <citation type="submission" date="2009-08" db="EMBL/GenBank/DDBJ databases">
        <title>Annotation of Salpingoeca rosetta.</title>
        <authorList>
            <consortium name="The Broad Institute Genome Sequencing Platform"/>
            <person name="Russ C."/>
            <person name="Cuomo C."/>
            <person name="Burger G."/>
            <person name="Gray M.W."/>
            <person name="Holland P.W.H."/>
            <person name="King N."/>
            <person name="Lang F.B.F."/>
            <person name="Roger A.J."/>
            <person name="Ruiz-Trillo I."/>
            <person name="Young S.K."/>
            <person name="Zeng Q."/>
            <person name="Gargeya S."/>
            <person name="Alvarado L."/>
            <person name="Berlin A."/>
            <person name="Chapman S.B."/>
            <person name="Chen Z."/>
            <person name="Freedman E."/>
            <person name="Gellesch M."/>
            <person name="Goldberg J."/>
            <person name="Griggs A."/>
            <person name="Gujja S."/>
            <person name="Heilman E."/>
            <person name="Heiman D."/>
            <person name="Howarth C."/>
            <person name="Mehta T."/>
            <person name="Neiman D."/>
            <person name="Pearson M."/>
            <person name="Roberts A."/>
            <person name="Saif S."/>
            <person name="Shea T."/>
            <person name="Shenoy N."/>
            <person name="Sisk P."/>
            <person name="Stolte C."/>
            <person name="Sykes S."/>
            <person name="White J."/>
            <person name="Yandava C."/>
            <person name="Haas B."/>
            <person name="Nusbaum C."/>
            <person name="Birren B."/>
        </authorList>
    </citation>
    <scope>NUCLEOTIDE SEQUENCE [LARGE SCALE GENOMIC DNA]</scope>
    <source>
        <strain evidence="2">ATCC 50818</strain>
    </source>
</reference>
<feature type="compositionally biased region" description="Low complexity" evidence="1">
    <location>
        <begin position="232"/>
        <end position="257"/>
    </location>
</feature>
<dbReference type="AlphaFoldDB" id="F2UDK0"/>
<evidence type="ECO:0000313" key="2">
    <source>
        <dbReference type="EMBL" id="EGD74695.1"/>
    </source>
</evidence>
<protein>
    <recommendedName>
        <fullName evidence="4">HMG box domain-containing protein</fullName>
    </recommendedName>
</protein>
<organism evidence="3">
    <name type="scientific">Salpingoeca rosetta (strain ATCC 50818 / BSB-021)</name>
    <dbReference type="NCBI Taxonomy" id="946362"/>
    <lineage>
        <taxon>Eukaryota</taxon>
        <taxon>Choanoflagellata</taxon>
        <taxon>Craspedida</taxon>
        <taxon>Salpingoecidae</taxon>
        <taxon>Salpingoeca</taxon>
    </lineage>
</organism>
<dbReference type="InterPro" id="IPR036910">
    <property type="entry name" value="HMG_box_dom_sf"/>
</dbReference>
<proteinExistence type="predicted"/>
<feature type="region of interest" description="Disordered" evidence="1">
    <location>
        <begin position="225"/>
        <end position="261"/>
    </location>
</feature>
<dbReference type="SUPFAM" id="SSF47095">
    <property type="entry name" value="HMG-box"/>
    <property type="match status" value="1"/>
</dbReference>
<evidence type="ECO:0000256" key="1">
    <source>
        <dbReference type="SAM" id="MobiDB-lite"/>
    </source>
</evidence>
<dbReference type="RefSeq" id="XP_004992952.1">
    <property type="nucleotide sequence ID" value="XM_004992895.1"/>
</dbReference>
<evidence type="ECO:0000313" key="3">
    <source>
        <dbReference type="Proteomes" id="UP000007799"/>
    </source>
</evidence>
<sequence length="406" mass="45689">MSSTSSSEAQEPILPYLRFSRKLWLQLKLHNPFASNTELAMTAFSAWTSMSPEQQLLFIQEYLDDCAQRKVAPTLAACKTTMPAKVSLNIEGTSEEVTSSPPRGRRLIAQLKEVPALATPYRLPSLHIASKNNADATQRMAMTPPAAQFRTPYAPSAYTSSTSASPSRRDSSTRASLNHQPTSQQQYQQYQQQQYQGYQPHMQYRQQQQQHPYAYQHYPPQKQLYQTARQSQHQQQQQQQQQQHQQHQQQQQQQQQQENPLHDATNEANEAEKLAYDGMLVDFEQTQRAMHKLSSSRSIAALRRTAREEIGGAFADRALGDDVGDGPMAVTDDDGQEDQGEHSDTQASTDDATTATATTTTTTPKTTTTTTTMTPKAIGDMRVRRVHSQESRDAEPPLKRPLLVQL</sequence>
<dbReference type="GeneID" id="16073525"/>
<dbReference type="KEGG" id="sre:PTSG_06056"/>
<evidence type="ECO:0008006" key="4">
    <source>
        <dbReference type="Google" id="ProtNLM"/>
    </source>
</evidence>
<dbReference type="InParanoid" id="F2UDK0"/>
<feature type="region of interest" description="Disordered" evidence="1">
    <location>
        <begin position="146"/>
        <end position="198"/>
    </location>
</feature>
<dbReference type="OrthoDB" id="9576725at2759"/>
<name>F2UDK0_SALR5</name>
<feature type="compositionally biased region" description="Basic and acidic residues" evidence="1">
    <location>
        <begin position="379"/>
        <end position="398"/>
    </location>
</feature>
<accession>F2UDK0</accession>
<feature type="compositionally biased region" description="Low complexity" evidence="1">
    <location>
        <begin position="349"/>
        <end position="377"/>
    </location>
</feature>
<feature type="compositionally biased region" description="Low complexity" evidence="1">
    <location>
        <begin position="184"/>
        <end position="198"/>
    </location>
</feature>